<accession>A0A9Q1KWD3</accession>
<dbReference type="OrthoDB" id="2019149at2759"/>
<dbReference type="NCBIfam" id="TIGR01614">
    <property type="entry name" value="PME_inhib"/>
    <property type="match status" value="1"/>
</dbReference>
<evidence type="ECO:0000259" key="8">
    <source>
        <dbReference type="SMART" id="SM00856"/>
    </source>
</evidence>
<dbReference type="Pfam" id="PF01095">
    <property type="entry name" value="Pectinesterase"/>
    <property type="match status" value="1"/>
</dbReference>
<dbReference type="SMART" id="SM00856">
    <property type="entry name" value="PMEI"/>
    <property type="match status" value="1"/>
</dbReference>
<dbReference type="InterPro" id="IPR033131">
    <property type="entry name" value="Pectinesterase_Asp_AS"/>
</dbReference>
<keyword evidence="7" id="KW-0134">Cell wall</keyword>
<dbReference type="InterPro" id="IPR011050">
    <property type="entry name" value="Pectin_lyase_fold/virulence"/>
</dbReference>
<evidence type="ECO:0000256" key="7">
    <source>
        <dbReference type="RuleBase" id="RU000589"/>
    </source>
</evidence>
<evidence type="ECO:0000256" key="5">
    <source>
        <dbReference type="ARBA" id="ARBA00023085"/>
    </source>
</evidence>
<dbReference type="AlphaFoldDB" id="A0A9Q1KWD3"/>
<reference evidence="9" key="1">
    <citation type="submission" date="2022-04" db="EMBL/GenBank/DDBJ databases">
        <title>Carnegiea gigantea Genome sequencing and assembly v2.</title>
        <authorList>
            <person name="Copetti D."/>
            <person name="Sanderson M.J."/>
            <person name="Burquez A."/>
            <person name="Wojciechowski M.F."/>
        </authorList>
    </citation>
    <scope>NUCLEOTIDE SEQUENCE</scope>
    <source>
        <strain evidence="9">SGP5-SGP5p</strain>
        <tissue evidence="9">Aerial part</tissue>
    </source>
</reference>
<feature type="domain" description="Pectinesterase inhibitor" evidence="8">
    <location>
        <begin position="23"/>
        <end position="150"/>
    </location>
</feature>
<evidence type="ECO:0000256" key="6">
    <source>
        <dbReference type="PROSITE-ProRule" id="PRU10040"/>
    </source>
</evidence>
<dbReference type="InterPro" id="IPR018040">
    <property type="entry name" value="Pectinesterase_Tyr_AS"/>
</dbReference>
<evidence type="ECO:0000256" key="3">
    <source>
        <dbReference type="ARBA" id="ARBA00007786"/>
    </source>
</evidence>
<dbReference type="InterPro" id="IPR006501">
    <property type="entry name" value="Pectinesterase_inhib_dom"/>
</dbReference>
<evidence type="ECO:0000256" key="1">
    <source>
        <dbReference type="ARBA" id="ARBA00005184"/>
    </source>
</evidence>
<dbReference type="GO" id="GO:0042545">
    <property type="term" value="P:cell wall modification"/>
    <property type="evidence" value="ECO:0007669"/>
    <property type="project" value="UniProtKB-UniRule"/>
</dbReference>
<gene>
    <name evidence="9" type="ORF">Cgig2_033308</name>
</gene>
<dbReference type="InterPro" id="IPR012334">
    <property type="entry name" value="Pectin_lyas_fold"/>
</dbReference>
<proteinExistence type="inferred from homology"/>
<evidence type="ECO:0000256" key="2">
    <source>
        <dbReference type="ARBA" id="ARBA00006027"/>
    </source>
</evidence>
<organism evidence="9 10">
    <name type="scientific">Carnegiea gigantea</name>
    <dbReference type="NCBI Taxonomy" id="171969"/>
    <lineage>
        <taxon>Eukaryota</taxon>
        <taxon>Viridiplantae</taxon>
        <taxon>Streptophyta</taxon>
        <taxon>Embryophyta</taxon>
        <taxon>Tracheophyta</taxon>
        <taxon>Spermatophyta</taxon>
        <taxon>Magnoliopsida</taxon>
        <taxon>eudicotyledons</taxon>
        <taxon>Gunneridae</taxon>
        <taxon>Pentapetalae</taxon>
        <taxon>Caryophyllales</taxon>
        <taxon>Cactineae</taxon>
        <taxon>Cactaceae</taxon>
        <taxon>Cactoideae</taxon>
        <taxon>Echinocereeae</taxon>
        <taxon>Carnegiea</taxon>
    </lineage>
</organism>
<dbReference type="Gene3D" id="2.160.20.10">
    <property type="entry name" value="Single-stranded right-handed beta-helix, Pectin lyase-like"/>
    <property type="match status" value="1"/>
</dbReference>
<evidence type="ECO:0000256" key="4">
    <source>
        <dbReference type="ARBA" id="ARBA00022801"/>
    </source>
</evidence>
<keyword evidence="5 7" id="KW-0063">Aspartyl esterase</keyword>
<evidence type="ECO:0000313" key="9">
    <source>
        <dbReference type="EMBL" id="KAJ8450114.1"/>
    </source>
</evidence>
<keyword evidence="7" id="KW-0732">Signal</keyword>
<dbReference type="SUPFAM" id="SSF101148">
    <property type="entry name" value="Plant invertase/pectin methylesterase inhibitor"/>
    <property type="match status" value="1"/>
</dbReference>
<evidence type="ECO:0000313" key="10">
    <source>
        <dbReference type="Proteomes" id="UP001153076"/>
    </source>
</evidence>
<feature type="active site" evidence="6">
    <location>
        <position position="344"/>
    </location>
</feature>
<comment type="similarity">
    <text evidence="3">In the C-terminal section; belongs to the pectinesterase family.</text>
</comment>
<dbReference type="InterPro" id="IPR000070">
    <property type="entry name" value="Pectinesterase_cat"/>
</dbReference>
<sequence>MSPFVTALFFLAITASSLAMASSTKQDLEMVQRAKSMVLQAMNMSLTLHGYHNQLIHGNTAKYKKYNEFYHQRVAWSDCAKLYGLAEPRLARMLENGERCNHEDALTWLSGALTSHRTCLDGLRERGVDEAQYLPLSQNLTEVLNEALALYAKKTNVVRRPKGPSQAQRRPRVDKYIWQLVSWNQANSTADIVVAKDGSGNYRSIKEAVDALPRTTASRGGKRVVVYVKAGVYDEKVEIKWNHKNVMFVGDGMDKTVVTGHSNIIDGDTIVGSATFVVFGDGFWARDMTFENIAGPQKHQAVALMVASDRSLFYQCSFKGYQDTLFVHSLRQFYRDCQIYGTIDFIFGNAAVVFQNCDIFVRRPMVHQGNVITAQGRESPNENTGISIHASRVRPAPEFASVKGSFKSFLGRPWRKYSRTIVAKTFLDRLIHPRGWIEWSGDFALSTLYYAEYMNTGPGASTTGRVKWPGFHVLRDPREVSPFTVRNFIQGASWITGSGVPFWYDI</sequence>
<keyword evidence="7" id="KW-0961">Cell wall biogenesis/degradation</keyword>
<protein>
    <recommendedName>
        <fullName evidence="7">Pectinesterase</fullName>
        <ecNumber evidence="7">3.1.1.11</ecNumber>
    </recommendedName>
</protein>
<comment type="pathway">
    <text evidence="1 7">Glycan metabolism; pectin degradation; 2-dehydro-3-deoxy-D-gluconate from pectin: step 1/5.</text>
</comment>
<feature type="chain" id="PRO_5040539706" description="Pectinesterase" evidence="7">
    <location>
        <begin position="20"/>
        <end position="506"/>
    </location>
</feature>
<keyword evidence="7" id="KW-0964">Secreted</keyword>
<feature type="signal peptide" evidence="7">
    <location>
        <begin position="1"/>
        <end position="19"/>
    </location>
</feature>
<keyword evidence="4 7" id="KW-0378">Hydrolase</keyword>
<comment type="function">
    <text evidence="7">Acts in the modification of cell walls via demethylesterification of cell wall pectin.</text>
</comment>
<dbReference type="Proteomes" id="UP001153076">
    <property type="component" value="Unassembled WGS sequence"/>
</dbReference>
<dbReference type="Gene3D" id="1.20.140.40">
    <property type="entry name" value="Invertase/pectin methylesterase inhibitor family protein"/>
    <property type="match status" value="1"/>
</dbReference>
<dbReference type="Pfam" id="PF04043">
    <property type="entry name" value="PMEI"/>
    <property type="match status" value="1"/>
</dbReference>
<dbReference type="EMBL" id="JAKOGI010000017">
    <property type="protein sequence ID" value="KAJ8450114.1"/>
    <property type="molecule type" value="Genomic_DNA"/>
</dbReference>
<dbReference type="PROSITE" id="PS00503">
    <property type="entry name" value="PECTINESTERASE_2"/>
    <property type="match status" value="1"/>
</dbReference>
<dbReference type="EC" id="3.1.1.11" evidence="7"/>
<comment type="caution">
    <text evidence="9">The sequence shown here is derived from an EMBL/GenBank/DDBJ whole genome shotgun (WGS) entry which is preliminary data.</text>
</comment>
<comment type="catalytic activity">
    <reaction evidence="7">
        <text>[(1-&gt;4)-alpha-D-galacturonosyl methyl ester](n) + n H2O = [(1-&gt;4)-alpha-D-galacturonosyl](n) + n methanol + n H(+)</text>
        <dbReference type="Rhea" id="RHEA:22380"/>
        <dbReference type="Rhea" id="RHEA-COMP:14570"/>
        <dbReference type="Rhea" id="RHEA-COMP:14573"/>
        <dbReference type="ChEBI" id="CHEBI:15377"/>
        <dbReference type="ChEBI" id="CHEBI:15378"/>
        <dbReference type="ChEBI" id="CHEBI:17790"/>
        <dbReference type="ChEBI" id="CHEBI:140522"/>
        <dbReference type="ChEBI" id="CHEBI:140523"/>
        <dbReference type="EC" id="3.1.1.11"/>
    </reaction>
</comment>
<dbReference type="FunFam" id="2.160.20.10:FF:000001">
    <property type="entry name" value="Pectinesterase"/>
    <property type="match status" value="1"/>
</dbReference>
<name>A0A9Q1KWD3_9CARY</name>
<dbReference type="GO" id="GO:0030599">
    <property type="term" value="F:pectinesterase activity"/>
    <property type="evidence" value="ECO:0007669"/>
    <property type="project" value="UniProtKB-UniRule"/>
</dbReference>
<comment type="subcellular location">
    <subcellularLocation>
        <location evidence="7">Secreted</location>
        <location evidence="7">Cell wall</location>
    </subcellularLocation>
</comment>
<dbReference type="PROSITE" id="PS00800">
    <property type="entry name" value="PECTINESTERASE_1"/>
    <property type="match status" value="1"/>
</dbReference>
<dbReference type="CDD" id="cd15799">
    <property type="entry name" value="PMEI-like_4"/>
    <property type="match status" value="1"/>
</dbReference>
<dbReference type="GO" id="GO:0045490">
    <property type="term" value="P:pectin catabolic process"/>
    <property type="evidence" value="ECO:0007669"/>
    <property type="project" value="UniProtKB-UniRule"/>
</dbReference>
<comment type="similarity">
    <text evidence="2">In the N-terminal section; belongs to the PMEI family.</text>
</comment>
<dbReference type="GO" id="GO:0004857">
    <property type="term" value="F:enzyme inhibitor activity"/>
    <property type="evidence" value="ECO:0007669"/>
    <property type="project" value="InterPro"/>
</dbReference>
<dbReference type="PANTHER" id="PTHR31707">
    <property type="entry name" value="PECTINESTERASE"/>
    <property type="match status" value="1"/>
</dbReference>
<dbReference type="SUPFAM" id="SSF51126">
    <property type="entry name" value="Pectin lyase-like"/>
    <property type="match status" value="1"/>
</dbReference>
<keyword evidence="10" id="KW-1185">Reference proteome</keyword>
<dbReference type="InterPro" id="IPR035513">
    <property type="entry name" value="Invertase/methylesterase_inhib"/>
</dbReference>